<dbReference type="Proteomes" id="UP000765507">
    <property type="component" value="Unassembled WGS sequence"/>
</dbReference>
<evidence type="ECO:0000256" key="1">
    <source>
        <dbReference type="SAM" id="MobiDB-lite"/>
    </source>
</evidence>
<feature type="compositionally biased region" description="Acidic residues" evidence="1">
    <location>
        <begin position="103"/>
        <end position="119"/>
    </location>
</feature>
<name>A0A8T1SPS8_CHESE</name>
<feature type="region of interest" description="Disordered" evidence="1">
    <location>
        <begin position="85"/>
        <end position="119"/>
    </location>
</feature>
<gene>
    <name evidence="2" type="ORF">G0U57_002661</name>
</gene>
<keyword evidence="3" id="KW-1185">Reference proteome</keyword>
<proteinExistence type="predicted"/>
<reference evidence="2 3" key="1">
    <citation type="journal article" date="2020" name="G3 (Bethesda)">
        <title>Draft Genome of the Common Snapping Turtle, Chelydra serpentina, a Model for Phenotypic Plasticity in Reptiles.</title>
        <authorList>
            <person name="Das D."/>
            <person name="Singh S.K."/>
            <person name="Bierstedt J."/>
            <person name="Erickson A."/>
            <person name="Galli G.L.J."/>
            <person name="Crossley D.A. 2nd"/>
            <person name="Rhen T."/>
        </authorList>
    </citation>
    <scope>NUCLEOTIDE SEQUENCE [LARGE SCALE GENOMIC DNA]</scope>
    <source>
        <strain evidence="2">KW</strain>
    </source>
</reference>
<protein>
    <submittedName>
        <fullName evidence="2">Uncharacterized protein</fullName>
    </submittedName>
</protein>
<accession>A0A8T1SPS8</accession>
<comment type="caution">
    <text evidence="2">The sequence shown here is derived from an EMBL/GenBank/DDBJ whole genome shotgun (WGS) entry which is preliminary data.</text>
</comment>
<sequence>MILDLLSLWEEEAVQDQPRTSHRNVEIYTLFDRDQQQCRMKAKEPRQASQKAGEASHRSVAKPQICHFYKELHPILGIATTAIPHTNVDTTKDPESQASAMNSEEEEVDGEEEELYRDR</sequence>
<dbReference type="EMBL" id="JAHGAV010000132">
    <property type="protein sequence ID" value="KAG6930939.1"/>
    <property type="molecule type" value="Genomic_DNA"/>
</dbReference>
<evidence type="ECO:0000313" key="2">
    <source>
        <dbReference type="EMBL" id="KAG6930939.1"/>
    </source>
</evidence>
<feature type="region of interest" description="Disordered" evidence="1">
    <location>
        <begin position="40"/>
        <end position="60"/>
    </location>
</feature>
<dbReference type="OrthoDB" id="9042534at2759"/>
<evidence type="ECO:0000313" key="3">
    <source>
        <dbReference type="Proteomes" id="UP000765507"/>
    </source>
</evidence>
<dbReference type="AlphaFoldDB" id="A0A8T1SPS8"/>
<organism evidence="2 3">
    <name type="scientific">Chelydra serpentina</name>
    <name type="common">Snapping turtle</name>
    <name type="synonym">Testudo serpentina</name>
    <dbReference type="NCBI Taxonomy" id="8475"/>
    <lineage>
        <taxon>Eukaryota</taxon>
        <taxon>Metazoa</taxon>
        <taxon>Chordata</taxon>
        <taxon>Craniata</taxon>
        <taxon>Vertebrata</taxon>
        <taxon>Euteleostomi</taxon>
        <taxon>Archelosauria</taxon>
        <taxon>Testudinata</taxon>
        <taxon>Testudines</taxon>
        <taxon>Cryptodira</taxon>
        <taxon>Durocryptodira</taxon>
        <taxon>Americhelydia</taxon>
        <taxon>Chelydroidea</taxon>
        <taxon>Chelydridae</taxon>
        <taxon>Chelydra</taxon>
    </lineage>
</organism>